<gene>
    <name evidence="1" type="ORF">CR538_17095</name>
</gene>
<accession>A0AAN1IMC3</accession>
<reference evidence="1 2" key="1">
    <citation type="submission" date="2017-10" db="EMBL/GenBank/DDBJ databases">
        <title>mcr-1 positive E.coli isolates in China.</title>
        <authorList>
            <person name="Li B."/>
            <person name="Wang X."/>
        </authorList>
    </citation>
    <scope>NUCLEOTIDE SEQUENCE [LARGE SCALE GENOMIC DNA]</scope>
    <source>
        <strain evidence="1 2">14EC029</strain>
    </source>
</reference>
<proteinExistence type="predicted"/>
<dbReference type="AlphaFoldDB" id="A0AAN1IMC3"/>
<name>A0AAN1IMC3_ECOLX</name>
<dbReference type="RefSeq" id="WP_087749150.1">
    <property type="nucleotide sequence ID" value="NZ_CP024141.1"/>
</dbReference>
<dbReference type="Proteomes" id="UP000234238">
    <property type="component" value="Chromosome"/>
</dbReference>
<evidence type="ECO:0000313" key="2">
    <source>
        <dbReference type="Proteomes" id="UP000234238"/>
    </source>
</evidence>
<evidence type="ECO:0000313" key="1">
    <source>
        <dbReference type="EMBL" id="AUK01984.1"/>
    </source>
</evidence>
<dbReference type="EMBL" id="CP024141">
    <property type="protein sequence ID" value="AUK01984.1"/>
    <property type="molecule type" value="Genomic_DNA"/>
</dbReference>
<organism evidence="1 2">
    <name type="scientific">Escherichia coli</name>
    <dbReference type="NCBI Taxonomy" id="562"/>
    <lineage>
        <taxon>Bacteria</taxon>
        <taxon>Pseudomonadati</taxon>
        <taxon>Pseudomonadota</taxon>
        <taxon>Gammaproteobacteria</taxon>
        <taxon>Enterobacterales</taxon>
        <taxon>Enterobacteriaceae</taxon>
        <taxon>Escherichia</taxon>
    </lineage>
</organism>
<sequence>MNQVHESHQINLFTTNEEISPSPAIIFPVLQELSGFSLIPTFGQEVNALSGEMKQILIMTNPEQTYRIEFASHAIVINAMSTNHDEFVEKSVNVISAMLKIFPNKKFNRIALLNAQIFTASLDKYQQLYDKLFTYNEVSPFEWDNRIALRKNIEFNNEAINSINTISRKEVAVMNHNSGKPFDAIMFEIDSNTLPTNTDYRFDFNQAIQVLRNLNDNNRNSLSVLRRYIEL</sequence>
<protein>
    <submittedName>
        <fullName evidence="1">Uncharacterized protein</fullName>
    </submittedName>
</protein>